<evidence type="ECO:0000313" key="3">
    <source>
        <dbReference type="EMBL" id="KAL1250511.1"/>
    </source>
</evidence>
<protein>
    <recommendedName>
        <fullName evidence="1">Gypsy retrotransposon integrase-like protein 1</fullName>
    </recommendedName>
</protein>
<name>A0ABR3LER8_9TELE</name>
<comment type="caution">
    <text evidence="3">The sequence shown here is derived from an EMBL/GenBank/DDBJ whole genome shotgun (WGS) entry which is preliminary data.</text>
</comment>
<evidence type="ECO:0000259" key="2">
    <source>
        <dbReference type="PROSITE" id="PS50994"/>
    </source>
</evidence>
<reference evidence="3 4" key="1">
    <citation type="submission" date="2023-09" db="EMBL/GenBank/DDBJ databases">
        <authorList>
            <person name="Wang M."/>
        </authorList>
    </citation>
    <scope>NUCLEOTIDE SEQUENCE [LARGE SCALE GENOMIC DNA]</scope>
    <source>
        <strain evidence="3">GT-2023</strain>
        <tissue evidence="3">Liver</tissue>
    </source>
</reference>
<sequence>MILKLHKYNLTLTYKKGKQLCLADTLSRASRKATEDLKDEEEFEVITIQMISVNRLQELREHTGKDSFLQSLCNTIKHGWPKKIQNVPVPLKSFFPFRDDLTIEDGIITKGTRVVIPHNLQSEYLQILHKGHAGAEATKRRACDAVFWLTMTQDIDNFMQSCSICNALKPHQQKEPLHLHKIPELPWSVVATDIFDWNSQQYIVLVYSYSGWFEINPLKNLSSQNVINKLKRHFSVHGFPQKLITDSGTQFTSQIFRDFAHSWDFCHITSSPE</sequence>
<dbReference type="InterPro" id="IPR001584">
    <property type="entry name" value="Integrase_cat-core"/>
</dbReference>
<feature type="domain" description="Integrase catalytic" evidence="2">
    <location>
        <begin position="182"/>
        <end position="273"/>
    </location>
</feature>
<dbReference type="InterPro" id="IPR041588">
    <property type="entry name" value="Integrase_H2C2"/>
</dbReference>
<dbReference type="Gene3D" id="1.10.340.70">
    <property type="match status" value="1"/>
</dbReference>
<keyword evidence="4" id="KW-1185">Reference proteome</keyword>
<dbReference type="SUPFAM" id="SSF53098">
    <property type="entry name" value="Ribonuclease H-like"/>
    <property type="match status" value="1"/>
</dbReference>
<dbReference type="InterPro" id="IPR036397">
    <property type="entry name" value="RNaseH_sf"/>
</dbReference>
<dbReference type="EMBL" id="JAYMGO010000022">
    <property type="protein sequence ID" value="KAL1250511.1"/>
    <property type="molecule type" value="Genomic_DNA"/>
</dbReference>
<dbReference type="PROSITE" id="PS50994">
    <property type="entry name" value="INTEGRASE"/>
    <property type="match status" value="1"/>
</dbReference>
<gene>
    <name evidence="3" type="ORF">QQF64_018307</name>
</gene>
<dbReference type="Proteomes" id="UP001558613">
    <property type="component" value="Unassembled WGS sequence"/>
</dbReference>
<dbReference type="PANTHER" id="PTHR37984:SF8">
    <property type="entry name" value="CCHC-TYPE DOMAIN-CONTAINING PROTEIN"/>
    <property type="match status" value="1"/>
</dbReference>
<proteinExistence type="predicted"/>
<organism evidence="3 4">
    <name type="scientific">Cirrhinus molitorella</name>
    <name type="common">mud carp</name>
    <dbReference type="NCBI Taxonomy" id="172907"/>
    <lineage>
        <taxon>Eukaryota</taxon>
        <taxon>Metazoa</taxon>
        <taxon>Chordata</taxon>
        <taxon>Craniata</taxon>
        <taxon>Vertebrata</taxon>
        <taxon>Euteleostomi</taxon>
        <taxon>Actinopterygii</taxon>
        <taxon>Neopterygii</taxon>
        <taxon>Teleostei</taxon>
        <taxon>Ostariophysi</taxon>
        <taxon>Cypriniformes</taxon>
        <taxon>Cyprinidae</taxon>
        <taxon>Labeoninae</taxon>
        <taxon>Labeonini</taxon>
        <taxon>Cirrhinus</taxon>
    </lineage>
</organism>
<dbReference type="PANTHER" id="PTHR37984">
    <property type="entry name" value="PROTEIN CBG26694"/>
    <property type="match status" value="1"/>
</dbReference>
<dbReference type="InterPro" id="IPR012337">
    <property type="entry name" value="RNaseH-like_sf"/>
</dbReference>
<dbReference type="Gene3D" id="3.30.420.10">
    <property type="entry name" value="Ribonuclease H-like superfamily/Ribonuclease H"/>
    <property type="match status" value="1"/>
</dbReference>
<evidence type="ECO:0000256" key="1">
    <source>
        <dbReference type="ARBA" id="ARBA00039658"/>
    </source>
</evidence>
<dbReference type="InterPro" id="IPR050951">
    <property type="entry name" value="Retrovirus_Pol_polyprotein"/>
</dbReference>
<accession>A0ABR3LER8</accession>
<evidence type="ECO:0000313" key="4">
    <source>
        <dbReference type="Proteomes" id="UP001558613"/>
    </source>
</evidence>
<dbReference type="Pfam" id="PF17921">
    <property type="entry name" value="Integrase_H2C2"/>
    <property type="match status" value="1"/>
</dbReference>